<evidence type="ECO:0000313" key="1">
    <source>
        <dbReference type="EMBL" id="MCI09302.1"/>
    </source>
</evidence>
<dbReference type="AlphaFoldDB" id="A0A392PC22"/>
<reference evidence="1 2" key="1">
    <citation type="journal article" date="2018" name="Front. Plant Sci.">
        <title>Red Clover (Trifolium pratense) and Zigzag Clover (T. medium) - A Picture of Genomic Similarities and Differences.</title>
        <authorList>
            <person name="Dluhosova J."/>
            <person name="Istvanek J."/>
            <person name="Nedelnik J."/>
            <person name="Repkova J."/>
        </authorList>
    </citation>
    <scope>NUCLEOTIDE SEQUENCE [LARGE SCALE GENOMIC DNA]</scope>
    <source>
        <strain evidence="2">cv. 10/8</strain>
        <tissue evidence="1">Leaf</tissue>
    </source>
</reference>
<keyword evidence="2" id="KW-1185">Reference proteome</keyword>
<sequence length="118" mass="12634">VPRAHGPAPGAAGSEFLLIGSPCAHEPAAPKLEKTPTSCNRDFKAYPTTLSLCVKGLERGKNWFAAGLEYCDLVFMAPPKSRSFWRSNGGLFGGGGRHQSSVVSVVFEHFKEQSVSLV</sequence>
<proteinExistence type="predicted"/>
<dbReference type="EMBL" id="LXQA010072137">
    <property type="protein sequence ID" value="MCI09302.1"/>
    <property type="molecule type" value="Genomic_DNA"/>
</dbReference>
<feature type="non-terminal residue" evidence="1">
    <location>
        <position position="1"/>
    </location>
</feature>
<accession>A0A392PC22</accession>
<dbReference type="Proteomes" id="UP000265520">
    <property type="component" value="Unassembled WGS sequence"/>
</dbReference>
<protein>
    <submittedName>
        <fullName evidence="1">Uncharacterized protein</fullName>
    </submittedName>
</protein>
<evidence type="ECO:0000313" key="2">
    <source>
        <dbReference type="Proteomes" id="UP000265520"/>
    </source>
</evidence>
<comment type="caution">
    <text evidence="1">The sequence shown here is derived from an EMBL/GenBank/DDBJ whole genome shotgun (WGS) entry which is preliminary data.</text>
</comment>
<organism evidence="1 2">
    <name type="scientific">Trifolium medium</name>
    <dbReference type="NCBI Taxonomy" id="97028"/>
    <lineage>
        <taxon>Eukaryota</taxon>
        <taxon>Viridiplantae</taxon>
        <taxon>Streptophyta</taxon>
        <taxon>Embryophyta</taxon>
        <taxon>Tracheophyta</taxon>
        <taxon>Spermatophyta</taxon>
        <taxon>Magnoliopsida</taxon>
        <taxon>eudicotyledons</taxon>
        <taxon>Gunneridae</taxon>
        <taxon>Pentapetalae</taxon>
        <taxon>rosids</taxon>
        <taxon>fabids</taxon>
        <taxon>Fabales</taxon>
        <taxon>Fabaceae</taxon>
        <taxon>Papilionoideae</taxon>
        <taxon>50 kb inversion clade</taxon>
        <taxon>NPAAA clade</taxon>
        <taxon>Hologalegina</taxon>
        <taxon>IRL clade</taxon>
        <taxon>Trifolieae</taxon>
        <taxon>Trifolium</taxon>
    </lineage>
</organism>
<name>A0A392PC22_9FABA</name>